<dbReference type="GO" id="GO:0006811">
    <property type="term" value="P:monoatomic ion transport"/>
    <property type="evidence" value="ECO:0007669"/>
    <property type="project" value="UniProtKB-KW"/>
</dbReference>
<reference evidence="11 12" key="1">
    <citation type="journal article" date="2010" name="J. Bacteriol.">
        <title>Genome sequence of the oligotrophic marine Gammaproteobacterium HTCC2143, isolated from the Oregon Coast.</title>
        <authorList>
            <person name="Oh H.M."/>
            <person name="Kang I."/>
            <person name="Ferriera S."/>
            <person name="Giovannoni S.J."/>
            <person name="Cho J.C."/>
        </authorList>
    </citation>
    <scope>NUCLEOTIDE SEQUENCE [LARGE SCALE GENOMIC DNA]</scope>
    <source>
        <strain evidence="11 12">HTCC2143</strain>
    </source>
</reference>
<evidence type="ECO:0000313" key="12">
    <source>
        <dbReference type="Proteomes" id="UP000004931"/>
    </source>
</evidence>
<name>A0Y7W5_9GAMM</name>
<gene>
    <name evidence="11" type="ORF">GP2143_13226</name>
</gene>
<evidence type="ECO:0000256" key="4">
    <source>
        <dbReference type="ARBA" id="ARBA00022475"/>
    </source>
</evidence>
<dbReference type="GO" id="GO:0042910">
    <property type="term" value="F:xenobiotic transmembrane transporter activity"/>
    <property type="evidence" value="ECO:0007669"/>
    <property type="project" value="InterPro"/>
</dbReference>
<feature type="transmembrane region" description="Helical" evidence="10">
    <location>
        <begin position="386"/>
        <end position="407"/>
    </location>
</feature>
<feature type="transmembrane region" description="Helical" evidence="10">
    <location>
        <begin position="58"/>
        <end position="78"/>
    </location>
</feature>
<feature type="transmembrane region" description="Helical" evidence="10">
    <location>
        <begin position="99"/>
        <end position="123"/>
    </location>
</feature>
<evidence type="ECO:0000256" key="5">
    <source>
        <dbReference type="ARBA" id="ARBA00022692"/>
    </source>
</evidence>
<sequence>MAKTPELAARVRSRHVWDLAWPTIISNLTLTSVGLVHIKIVSSHGTEAIAAVTTGHRVYFLLQAILMGLAAGATAIIARHWGGGARNLAGAATYNALKLALWAALLSGILFFAGADLITTAFGLEQEAARLAAQFVRVMAAFNLLYALSMILTTAIRAAGDARTAMHYSIASALLNIALCVVLANGYFGFPALGAIGAALAGGLSSLLVCAPLTWKWINGKLVIPFERKGDAGDNKKLIKLAGPAALEQAVINLGLIVFMALVANYGTAAFAAYGLGISLLSAVLVIGFSFSLAGATLTAQYLGANNPQQAWQSALRTIKLSFITLVVLGTSLIAFGRALSSFMVDDPDVIDNSVLLLGVLAAVLPLMSIEMAIGGVLRGAGDTRFPLLATFAGLFTRITVGLVVIYLELPLFWLYGSMIADYFVKMVLMIHRFRRKQWLK</sequence>
<protein>
    <recommendedName>
        <fullName evidence="9">Multidrug-efflux transporter</fullName>
    </recommendedName>
</protein>
<dbReference type="Proteomes" id="UP000004931">
    <property type="component" value="Unassembled WGS sequence"/>
</dbReference>
<keyword evidence="12" id="KW-1185">Reference proteome</keyword>
<keyword evidence="6 10" id="KW-1133">Transmembrane helix</keyword>
<keyword evidence="2" id="KW-0813">Transport</keyword>
<evidence type="ECO:0000256" key="3">
    <source>
        <dbReference type="ARBA" id="ARBA00022449"/>
    </source>
</evidence>
<dbReference type="InterPro" id="IPR002528">
    <property type="entry name" value="MATE_fam"/>
</dbReference>
<feature type="transmembrane region" description="Helical" evidence="10">
    <location>
        <begin position="355"/>
        <end position="374"/>
    </location>
</feature>
<feature type="transmembrane region" description="Helical" evidence="10">
    <location>
        <begin position="413"/>
        <end position="431"/>
    </location>
</feature>
<dbReference type="eggNOG" id="COG0534">
    <property type="taxonomic scope" value="Bacteria"/>
</dbReference>
<comment type="caution">
    <text evidence="11">The sequence shown here is derived from an EMBL/GenBank/DDBJ whole genome shotgun (WGS) entry which is preliminary data.</text>
</comment>
<evidence type="ECO:0000256" key="1">
    <source>
        <dbReference type="ARBA" id="ARBA00004429"/>
    </source>
</evidence>
<dbReference type="PIRSF" id="PIRSF006603">
    <property type="entry name" value="DinF"/>
    <property type="match status" value="1"/>
</dbReference>
<evidence type="ECO:0000313" key="11">
    <source>
        <dbReference type="EMBL" id="EAW32219.1"/>
    </source>
</evidence>
<keyword evidence="8 10" id="KW-0472">Membrane</keyword>
<dbReference type="PANTHER" id="PTHR43298">
    <property type="entry name" value="MULTIDRUG RESISTANCE PROTEIN NORM-RELATED"/>
    <property type="match status" value="1"/>
</dbReference>
<evidence type="ECO:0000256" key="7">
    <source>
        <dbReference type="ARBA" id="ARBA00023065"/>
    </source>
</evidence>
<accession>A0Y7W5</accession>
<feature type="transmembrane region" description="Helical" evidence="10">
    <location>
        <begin position="20"/>
        <end position="38"/>
    </location>
</feature>
<evidence type="ECO:0000256" key="8">
    <source>
        <dbReference type="ARBA" id="ARBA00023136"/>
    </source>
</evidence>
<keyword evidence="4" id="KW-1003">Cell membrane</keyword>
<feature type="transmembrane region" description="Helical" evidence="10">
    <location>
        <begin position="194"/>
        <end position="215"/>
    </location>
</feature>
<organism evidence="11 12">
    <name type="scientific">marine gamma proteobacterium HTCC2143</name>
    <dbReference type="NCBI Taxonomy" id="247633"/>
    <lineage>
        <taxon>Bacteria</taxon>
        <taxon>Pseudomonadati</taxon>
        <taxon>Pseudomonadota</taxon>
        <taxon>Gammaproteobacteria</taxon>
        <taxon>Cellvibrionales</taxon>
        <taxon>Spongiibacteraceae</taxon>
        <taxon>BD1-7 clade</taxon>
    </lineage>
</organism>
<dbReference type="InterPro" id="IPR048279">
    <property type="entry name" value="MdtK-like"/>
</dbReference>
<dbReference type="GO" id="GO:0015297">
    <property type="term" value="F:antiporter activity"/>
    <property type="evidence" value="ECO:0007669"/>
    <property type="project" value="UniProtKB-KW"/>
</dbReference>
<comment type="subcellular location">
    <subcellularLocation>
        <location evidence="1">Cell inner membrane</location>
        <topology evidence="1">Multi-pass membrane protein</topology>
    </subcellularLocation>
</comment>
<dbReference type="InterPro" id="IPR050222">
    <property type="entry name" value="MATE_MdtK"/>
</dbReference>
<evidence type="ECO:0000256" key="10">
    <source>
        <dbReference type="SAM" id="Phobius"/>
    </source>
</evidence>
<proteinExistence type="predicted"/>
<feature type="transmembrane region" description="Helical" evidence="10">
    <location>
        <begin position="280"/>
        <end position="300"/>
    </location>
</feature>
<dbReference type="STRING" id="247633.GP2143_13226"/>
<dbReference type="CDD" id="cd13137">
    <property type="entry name" value="MATE_NorM_like"/>
    <property type="match status" value="1"/>
</dbReference>
<evidence type="ECO:0000256" key="6">
    <source>
        <dbReference type="ARBA" id="ARBA00022989"/>
    </source>
</evidence>
<feature type="transmembrane region" description="Helical" evidence="10">
    <location>
        <begin position="250"/>
        <end position="274"/>
    </location>
</feature>
<dbReference type="Pfam" id="PF01554">
    <property type="entry name" value="MatE"/>
    <property type="match status" value="2"/>
</dbReference>
<feature type="transmembrane region" description="Helical" evidence="10">
    <location>
        <begin position="168"/>
        <end position="188"/>
    </location>
</feature>
<keyword evidence="3" id="KW-0050">Antiport</keyword>
<dbReference type="NCBIfam" id="TIGR00797">
    <property type="entry name" value="matE"/>
    <property type="match status" value="1"/>
</dbReference>
<dbReference type="GO" id="GO:0005886">
    <property type="term" value="C:plasma membrane"/>
    <property type="evidence" value="ECO:0007669"/>
    <property type="project" value="UniProtKB-SubCell"/>
</dbReference>
<dbReference type="OrthoDB" id="9806302at2"/>
<dbReference type="EMBL" id="AAVT01000001">
    <property type="protein sequence ID" value="EAW32219.1"/>
    <property type="molecule type" value="Genomic_DNA"/>
</dbReference>
<keyword evidence="7" id="KW-0406">Ion transport</keyword>
<feature type="transmembrane region" description="Helical" evidence="10">
    <location>
        <begin position="135"/>
        <end position="156"/>
    </location>
</feature>
<keyword evidence="5 10" id="KW-0812">Transmembrane</keyword>
<dbReference type="PANTHER" id="PTHR43298:SF2">
    <property type="entry name" value="FMN_FAD EXPORTER YEEO-RELATED"/>
    <property type="match status" value="1"/>
</dbReference>
<evidence type="ECO:0000256" key="9">
    <source>
        <dbReference type="ARBA" id="ARBA00031636"/>
    </source>
</evidence>
<evidence type="ECO:0000256" key="2">
    <source>
        <dbReference type="ARBA" id="ARBA00022448"/>
    </source>
</evidence>
<feature type="transmembrane region" description="Helical" evidence="10">
    <location>
        <begin position="321"/>
        <end position="343"/>
    </location>
</feature>
<dbReference type="AlphaFoldDB" id="A0Y7W5"/>